<name>A0A6B2NRU0_9RHOB</name>
<dbReference type="EMBL" id="JAAGOX010000015">
    <property type="protein sequence ID" value="NDW45533.1"/>
    <property type="molecule type" value="Genomic_DNA"/>
</dbReference>
<dbReference type="Gene3D" id="3.90.380.10">
    <property type="entry name" value="Naphthalene 1,2-dioxygenase Alpha Subunit, Chain A, domain 1"/>
    <property type="match status" value="1"/>
</dbReference>
<comment type="cofactor">
    <cofactor evidence="1">
        <name>Fe cation</name>
        <dbReference type="ChEBI" id="CHEBI:24875"/>
    </cofactor>
</comment>
<comment type="caution">
    <text evidence="8">The sequence shown here is derived from an EMBL/GenBank/DDBJ whole genome shotgun (WGS) entry which is preliminary data.</text>
</comment>
<evidence type="ECO:0000256" key="5">
    <source>
        <dbReference type="ARBA" id="ARBA00023004"/>
    </source>
</evidence>
<keyword evidence="3" id="KW-0479">Metal-binding</keyword>
<dbReference type="InterPro" id="IPR017941">
    <property type="entry name" value="Rieske_2Fe-2S"/>
</dbReference>
<evidence type="ECO:0000313" key="8">
    <source>
        <dbReference type="EMBL" id="NDW45533.1"/>
    </source>
</evidence>
<dbReference type="Gene3D" id="2.102.10.10">
    <property type="entry name" value="Rieske [2Fe-2S] iron-sulphur domain"/>
    <property type="match status" value="1"/>
</dbReference>
<dbReference type="GO" id="GO:0051537">
    <property type="term" value="F:2 iron, 2 sulfur cluster binding"/>
    <property type="evidence" value="ECO:0007669"/>
    <property type="project" value="UniProtKB-KW"/>
</dbReference>
<keyword evidence="8" id="KW-0223">Dioxygenase</keyword>
<keyword evidence="5" id="KW-0408">Iron</keyword>
<dbReference type="CDD" id="cd03469">
    <property type="entry name" value="Rieske_RO_Alpha_N"/>
    <property type="match status" value="1"/>
</dbReference>
<protein>
    <submittedName>
        <fullName evidence="8">Aromatic ring-hydroxylating dioxygenase subunit alpha</fullName>
    </submittedName>
</protein>
<organism evidence="8">
    <name type="scientific">Ruegeria sp. PrR005</name>
    <dbReference type="NCBI Taxonomy" id="2706882"/>
    <lineage>
        <taxon>Bacteria</taxon>
        <taxon>Pseudomonadati</taxon>
        <taxon>Pseudomonadota</taxon>
        <taxon>Alphaproteobacteria</taxon>
        <taxon>Rhodobacterales</taxon>
        <taxon>Roseobacteraceae</taxon>
        <taxon>Ruegeria</taxon>
    </lineage>
</organism>
<evidence type="ECO:0000256" key="1">
    <source>
        <dbReference type="ARBA" id="ARBA00001962"/>
    </source>
</evidence>
<evidence type="ECO:0000256" key="6">
    <source>
        <dbReference type="ARBA" id="ARBA00023014"/>
    </source>
</evidence>
<dbReference type="AlphaFoldDB" id="A0A6B2NRU0"/>
<dbReference type="Pfam" id="PF00848">
    <property type="entry name" value="Ring_hydroxyl_A"/>
    <property type="match status" value="1"/>
</dbReference>
<dbReference type="GO" id="GO:0051213">
    <property type="term" value="F:dioxygenase activity"/>
    <property type="evidence" value="ECO:0007669"/>
    <property type="project" value="UniProtKB-KW"/>
</dbReference>
<dbReference type="Pfam" id="PF00355">
    <property type="entry name" value="Rieske"/>
    <property type="match status" value="1"/>
</dbReference>
<dbReference type="GO" id="GO:0005506">
    <property type="term" value="F:iron ion binding"/>
    <property type="evidence" value="ECO:0007669"/>
    <property type="project" value="InterPro"/>
</dbReference>
<dbReference type="PANTHER" id="PTHR43756:SF5">
    <property type="entry name" value="CHOLINE MONOOXYGENASE, CHLOROPLASTIC"/>
    <property type="match status" value="1"/>
</dbReference>
<accession>A0A6B2NRU0</accession>
<dbReference type="InterPro" id="IPR036922">
    <property type="entry name" value="Rieske_2Fe-2S_sf"/>
</dbReference>
<evidence type="ECO:0000256" key="3">
    <source>
        <dbReference type="ARBA" id="ARBA00022723"/>
    </source>
</evidence>
<dbReference type="PROSITE" id="PS51296">
    <property type="entry name" value="RIESKE"/>
    <property type="match status" value="1"/>
</dbReference>
<dbReference type="InterPro" id="IPR001663">
    <property type="entry name" value="Rng_hydr_dOase-A"/>
</dbReference>
<dbReference type="SUPFAM" id="SSF55961">
    <property type="entry name" value="Bet v1-like"/>
    <property type="match status" value="1"/>
</dbReference>
<feature type="domain" description="Rieske" evidence="7">
    <location>
        <begin position="43"/>
        <end position="151"/>
    </location>
</feature>
<dbReference type="InterPro" id="IPR015879">
    <property type="entry name" value="Ring_hydroxy_dOase_asu_C_dom"/>
</dbReference>
<keyword evidence="6" id="KW-0411">Iron-sulfur</keyword>
<dbReference type="RefSeq" id="WP_164129788.1">
    <property type="nucleotide sequence ID" value="NZ_JAAGOX010000015.1"/>
</dbReference>
<proteinExistence type="predicted"/>
<keyword evidence="2" id="KW-0001">2Fe-2S</keyword>
<gene>
    <name evidence="8" type="ORF">G0P99_11225</name>
</gene>
<dbReference type="SUPFAM" id="SSF50022">
    <property type="entry name" value="ISP domain"/>
    <property type="match status" value="1"/>
</dbReference>
<keyword evidence="4" id="KW-0560">Oxidoreductase</keyword>
<evidence type="ECO:0000259" key="7">
    <source>
        <dbReference type="PROSITE" id="PS51296"/>
    </source>
</evidence>
<dbReference type="PANTHER" id="PTHR43756">
    <property type="entry name" value="CHOLINE MONOOXYGENASE, CHLOROPLASTIC"/>
    <property type="match status" value="1"/>
</dbReference>
<dbReference type="PRINTS" id="PR00090">
    <property type="entry name" value="RNGDIOXGNASE"/>
</dbReference>
<reference evidence="8" key="1">
    <citation type="submission" date="2020-02" db="EMBL/GenBank/DDBJ databases">
        <title>Delineation of the pyrene-degrading pathway in Roseobacter clade bacteria by genomic analysis.</title>
        <authorList>
            <person name="Zhou H."/>
            <person name="Wang H."/>
        </authorList>
    </citation>
    <scope>NUCLEOTIDE SEQUENCE</scope>
    <source>
        <strain evidence="8">PrR005</strain>
    </source>
</reference>
<sequence>MSHPPVFSSPLLKNCPASLPPTAYYEQTWFEREREKIWHREWAYAGRLSDLPENTLRRVEIAGQPVMVARGQGNDISAFLNVCPHRGSELCGVQDRAYNGKLISCPYHAWSFDMEGRLRSTAYATPTDDFDRDAHGLIPVSHKVWNGCLFLCLDETPPEFAPDLGLAALDNWPMEQLGTGHSRDIELACNWKVFWENYNECLHCPGIHPSLSKRVPVYKQGIMSAEEASGTPYDGPILEPGTETWTINGQPCGPVFPDLSAVERAAGHTFVTIYPTAFIVAHVDYVRIVSLTPVSPERTRLKAEWLFLPETLAAPGFDLDNVVDFAAAVLEEDGAACEMNQRGLRVSRFQGGRLMPQEFDIKRFHDWVLARLGD</sequence>
<evidence type="ECO:0000256" key="4">
    <source>
        <dbReference type="ARBA" id="ARBA00023002"/>
    </source>
</evidence>
<evidence type="ECO:0000256" key="2">
    <source>
        <dbReference type="ARBA" id="ARBA00022714"/>
    </source>
</evidence>